<dbReference type="OrthoDB" id="517007at2"/>
<dbReference type="Pfam" id="PF13561">
    <property type="entry name" value="adh_short_C2"/>
    <property type="match status" value="1"/>
</dbReference>
<comment type="similarity">
    <text evidence="1">Belongs to the short-chain dehydrogenases/reductases (SDR) family.</text>
</comment>
<dbReference type="PANTHER" id="PTHR42879:SF2">
    <property type="entry name" value="3-OXOACYL-[ACYL-CARRIER-PROTEIN] REDUCTASE FABG"/>
    <property type="match status" value="1"/>
</dbReference>
<dbReference type="PRINTS" id="PR00080">
    <property type="entry name" value="SDRFAMILY"/>
</dbReference>
<dbReference type="GO" id="GO:0004316">
    <property type="term" value="F:3-oxoacyl-[acyl-carrier-protein] reductase (NADPH) activity"/>
    <property type="evidence" value="ECO:0007669"/>
    <property type="project" value="UniProtKB-EC"/>
</dbReference>
<proteinExistence type="inferred from homology"/>
<name>A0A840XQE4_9MICO</name>
<dbReference type="Proteomes" id="UP000552883">
    <property type="component" value="Unassembled WGS sequence"/>
</dbReference>
<protein>
    <submittedName>
        <fullName evidence="3">3-oxoacyl-[acyl-carrier protein] reductase</fullName>
        <ecNumber evidence="3">1.1.1.100</ecNumber>
    </submittedName>
</protein>
<evidence type="ECO:0000256" key="2">
    <source>
        <dbReference type="ARBA" id="ARBA00023002"/>
    </source>
</evidence>
<accession>A0A840XQE4</accession>
<organism evidence="3 4">
    <name type="scientific">Microcella frigidaquae</name>
    <dbReference type="NCBI Taxonomy" id="424758"/>
    <lineage>
        <taxon>Bacteria</taxon>
        <taxon>Bacillati</taxon>
        <taxon>Actinomycetota</taxon>
        <taxon>Actinomycetes</taxon>
        <taxon>Micrococcales</taxon>
        <taxon>Microbacteriaceae</taxon>
        <taxon>Microcella</taxon>
    </lineage>
</organism>
<dbReference type="PRINTS" id="PR00081">
    <property type="entry name" value="GDHRDH"/>
</dbReference>
<dbReference type="SUPFAM" id="SSF51735">
    <property type="entry name" value="NAD(P)-binding Rossmann-fold domains"/>
    <property type="match status" value="1"/>
</dbReference>
<sequence length="242" mass="25329">MTDPALRTIVTGAANGIGAAIADRLRQRGDTVVGLDREAGDDIITVDLADPADRARAVDAALAQLGGADVLVCVAGVFRQGSIHDSGFDDWRAVWAVNLDAPLDLMRMISPGMAAQGFGRIVTITSVHARQAQPGCLAYDVSKAGLEAATRSAALDLARHGVLANAVAPGFVRTRMSLLPDGTDETDTDEFRQQYVTSGKLPLGRAAHPAEIAPAVEFLTSRANTYTTGQVLTVDGGLTMTF</sequence>
<evidence type="ECO:0000313" key="4">
    <source>
        <dbReference type="Proteomes" id="UP000552883"/>
    </source>
</evidence>
<keyword evidence="2 3" id="KW-0560">Oxidoreductase</keyword>
<dbReference type="InterPro" id="IPR002347">
    <property type="entry name" value="SDR_fam"/>
</dbReference>
<dbReference type="FunFam" id="3.40.50.720:FF:000084">
    <property type="entry name" value="Short-chain dehydrogenase reductase"/>
    <property type="match status" value="1"/>
</dbReference>
<dbReference type="EC" id="1.1.1.100" evidence="3"/>
<gene>
    <name evidence="3" type="ORF">BJ959_001655</name>
</gene>
<dbReference type="CDD" id="cd05233">
    <property type="entry name" value="SDR_c"/>
    <property type="match status" value="1"/>
</dbReference>
<dbReference type="EMBL" id="JACHBS010000001">
    <property type="protein sequence ID" value="MBB5618159.1"/>
    <property type="molecule type" value="Genomic_DNA"/>
</dbReference>
<comment type="caution">
    <text evidence="3">The sequence shown here is derived from an EMBL/GenBank/DDBJ whole genome shotgun (WGS) entry which is preliminary data.</text>
</comment>
<dbReference type="AlphaFoldDB" id="A0A840XQE4"/>
<dbReference type="PANTHER" id="PTHR42879">
    <property type="entry name" value="3-OXOACYL-(ACYL-CARRIER-PROTEIN) REDUCTASE"/>
    <property type="match status" value="1"/>
</dbReference>
<dbReference type="Gene3D" id="3.40.50.720">
    <property type="entry name" value="NAD(P)-binding Rossmann-like Domain"/>
    <property type="match status" value="1"/>
</dbReference>
<keyword evidence="4" id="KW-1185">Reference proteome</keyword>
<evidence type="ECO:0000256" key="1">
    <source>
        <dbReference type="ARBA" id="ARBA00006484"/>
    </source>
</evidence>
<dbReference type="InterPro" id="IPR036291">
    <property type="entry name" value="NAD(P)-bd_dom_sf"/>
</dbReference>
<dbReference type="InterPro" id="IPR050259">
    <property type="entry name" value="SDR"/>
</dbReference>
<dbReference type="RefSeq" id="WP_153982092.1">
    <property type="nucleotide sequence ID" value="NZ_BAAANZ010000004.1"/>
</dbReference>
<evidence type="ECO:0000313" key="3">
    <source>
        <dbReference type="EMBL" id="MBB5618159.1"/>
    </source>
</evidence>
<reference evidence="3 4" key="1">
    <citation type="submission" date="2020-08" db="EMBL/GenBank/DDBJ databases">
        <title>Sequencing the genomes of 1000 actinobacteria strains.</title>
        <authorList>
            <person name="Klenk H.-P."/>
        </authorList>
    </citation>
    <scope>NUCLEOTIDE SEQUENCE [LARGE SCALE GENOMIC DNA]</scope>
    <source>
        <strain evidence="3 4">DSM 23889</strain>
    </source>
</reference>